<evidence type="ECO:0000313" key="2">
    <source>
        <dbReference type="Proteomes" id="UP001054837"/>
    </source>
</evidence>
<dbReference type="AlphaFoldDB" id="A0AAV4RH66"/>
<reference evidence="1 2" key="1">
    <citation type="submission" date="2021-06" db="EMBL/GenBank/DDBJ databases">
        <title>Caerostris darwini draft genome.</title>
        <authorList>
            <person name="Kono N."/>
            <person name="Arakawa K."/>
        </authorList>
    </citation>
    <scope>NUCLEOTIDE SEQUENCE [LARGE SCALE GENOMIC DNA]</scope>
</reference>
<protein>
    <submittedName>
        <fullName evidence="1">Uncharacterized protein</fullName>
    </submittedName>
</protein>
<dbReference type="EMBL" id="BPLQ01006032">
    <property type="protein sequence ID" value="GIY19338.1"/>
    <property type="molecule type" value="Genomic_DNA"/>
</dbReference>
<proteinExistence type="predicted"/>
<name>A0AAV4RH66_9ARAC</name>
<dbReference type="Proteomes" id="UP001054837">
    <property type="component" value="Unassembled WGS sequence"/>
</dbReference>
<sequence>MDSIPALQDSQEEYHFNWRNYYPRKGQDVIASVPKDMSRKITALGRPRRNIKRSLKKGNGRNLMHCSRNGQPIDRNIISMVKHS</sequence>
<keyword evidence="2" id="KW-1185">Reference proteome</keyword>
<evidence type="ECO:0000313" key="1">
    <source>
        <dbReference type="EMBL" id="GIY19338.1"/>
    </source>
</evidence>
<comment type="caution">
    <text evidence="1">The sequence shown here is derived from an EMBL/GenBank/DDBJ whole genome shotgun (WGS) entry which is preliminary data.</text>
</comment>
<organism evidence="1 2">
    <name type="scientific">Caerostris darwini</name>
    <dbReference type="NCBI Taxonomy" id="1538125"/>
    <lineage>
        <taxon>Eukaryota</taxon>
        <taxon>Metazoa</taxon>
        <taxon>Ecdysozoa</taxon>
        <taxon>Arthropoda</taxon>
        <taxon>Chelicerata</taxon>
        <taxon>Arachnida</taxon>
        <taxon>Araneae</taxon>
        <taxon>Araneomorphae</taxon>
        <taxon>Entelegynae</taxon>
        <taxon>Araneoidea</taxon>
        <taxon>Araneidae</taxon>
        <taxon>Caerostris</taxon>
    </lineage>
</organism>
<accession>A0AAV4RH66</accession>
<gene>
    <name evidence="1" type="ORF">CDAR_414331</name>
</gene>